<dbReference type="InterPro" id="IPR006598">
    <property type="entry name" value="CAP10"/>
</dbReference>
<keyword evidence="2" id="KW-0472">Membrane</keyword>
<dbReference type="PANTHER" id="PTHR12203">
    <property type="entry name" value="KDEL LYS-ASP-GLU-LEU CONTAINING - RELATED"/>
    <property type="match status" value="1"/>
</dbReference>
<feature type="compositionally biased region" description="Polar residues" evidence="1">
    <location>
        <begin position="563"/>
        <end position="573"/>
    </location>
</feature>
<evidence type="ECO:0000256" key="2">
    <source>
        <dbReference type="SAM" id="Phobius"/>
    </source>
</evidence>
<protein>
    <submittedName>
        <fullName evidence="4">CAP10</fullName>
    </submittedName>
</protein>
<feature type="compositionally biased region" description="Polar residues" evidence="1">
    <location>
        <begin position="1"/>
        <end position="10"/>
    </location>
</feature>
<dbReference type="SMART" id="SM00672">
    <property type="entry name" value="CAP10"/>
    <property type="match status" value="2"/>
</dbReference>
<dbReference type="PANTHER" id="PTHR12203:SF105">
    <property type="entry name" value="OS08G0101800 PROTEIN"/>
    <property type="match status" value="1"/>
</dbReference>
<name>A0A9E7ED21_9LILI</name>
<dbReference type="Proteomes" id="UP001055439">
    <property type="component" value="Chromosome 1"/>
</dbReference>
<organism evidence="4 5">
    <name type="scientific">Musa troglodytarum</name>
    <name type="common">fe'i banana</name>
    <dbReference type="NCBI Taxonomy" id="320322"/>
    <lineage>
        <taxon>Eukaryota</taxon>
        <taxon>Viridiplantae</taxon>
        <taxon>Streptophyta</taxon>
        <taxon>Embryophyta</taxon>
        <taxon>Tracheophyta</taxon>
        <taxon>Spermatophyta</taxon>
        <taxon>Magnoliopsida</taxon>
        <taxon>Liliopsida</taxon>
        <taxon>Zingiberales</taxon>
        <taxon>Musaceae</taxon>
        <taxon>Musa</taxon>
    </lineage>
</organism>
<feature type="domain" description="Glycosyl transferase CAP10" evidence="3">
    <location>
        <begin position="735"/>
        <end position="987"/>
    </location>
</feature>
<feature type="region of interest" description="Disordered" evidence="1">
    <location>
        <begin position="1"/>
        <end position="24"/>
    </location>
</feature>
<proteinExistence type="predicted"/>
<dbReference type="OrthoDB" id="202415at2759"/>
<feature type="compositionally biased region" description="Polar residues" evidence="1">
    <location>
        <begin position="615"/>
        <end position="629"/>
    </location>
</feature>
<keyword evidence="2" id="KW-0812">Transmembrane</keyword>
<dbReference type="EMBL" id="CP097502">
    <property type="protein sequence ID" value="URD74906.1"/>
    <property type="molecule type" value="Genomic_DNA"/>
</dbReference>
<sequence>MKKMNAQMSRPWNGEESKGRSAPASTPSAVKLVIAVFVALVVLVFFISNSATFGWSEQGLDPQSLNTQISKAQSKPQPKPITLSCPNQTAASAVCQRSPNAAAPTPLHLSANQPSPTCPEYFRWIHEDLRPWKSTGITKEMVQRARKFATFHMVVLDGRVYVQEYFGHSLSRNVFTFWGILQLISRYPGRVPDFELIFNCMDMPSVKSADYNSSAPPPPLFHYCKDDQTLDILFPDWSFWGWPETNIKPWVPLMKEMEEGNAEVEWAAREPYAYWKGSPFMGGSRQDLVKCNVTKERDWNARIYAQDWNSEAKQGYRIYVEGLAWSVSQKYIMACNSPTLFVDSRFVEFFQRGLMPGRHYWPIPADNKCRGIKFAVDWGNAHKDEAQAMGKASSDFFQQDVKMDHVYDYMLHALIEYAKLLNYKPTVPEGFTEICTESLACSASEKTKSFLLESMEKWTHDAEPCTLPPPFTPEELHQVLEKRATAVKQVETLWDGSQVRSASSESKGRSGVASKSYPIKLVVGVFVALLVLVFFISNGTTINWSEQGVDSQSLKTKGEQGVDPQSLNKQNEQGVDPKSLNKQDEQGVDPQSLNKQDEQGVDPQSLNKQDEQGVDPQSLNSQPSKAQSVDITLSCPNQNGAVCQRSTLASALSLTASQHSATCPEYFRWIHEDLRHWKPTGITKEMVESAQKFATFRLVVLDGRVYVQEYFGHLMTRNVFTLWGILQLVNRYPGRVPDLDLMFNCMDQPATKSAEYRSSTLPPVFHYCNNDQTSDILFPDWSFWGWPETNIKPWVPLMKEMKEANEEIKWTDREPYAFWKGNPLMGRNRHELLKCNMTNEQDWNARIYTQDWKQEEKQGFQHSNLARQCSHRQVLMDRYRIYVDGLAWSVSQKYIMACNSPTFFVNTPWYEFFQRGLIPGHHYLPIPENNMCRAIKLAVDWGNEHPQEAQAMGKASSDFFQEEVKMDFVYDYMLHVLTEYAKLLRYKPTIPEKATEFCLESMACPAPGDVKKLLLDSMEKSTHDAEPCKLPPPFTPEELQQLHEKKANAVEQVEKWVQNT</sequence>
<evidence type="ECO:0000313" key="4">
    <source>
        <dbReference type="EMBL" id="URD74906.1"/>
    </source>
</evidence>
<dbReference type="InterPro" id="IPR051091">
    <property type="entry name" value="O-Glucosyltr/Glycosyltrsf_90"/>
</dbReference>
<keyword evidence="5" id="KW-1185">Reference proteome</keyword>
<accession>A0A9E7ED21</accession>
<feature type="transmembrane region" description="Helical" evidence="2">
    <location>
        <begin position="29"/>
        <end position="47"/>
    </location>
</feature>
<dbReference type="AlphaFoldDB" id="A0A9E7ED21"/>
<dbReference type="Pfam" id="PF05686">
    <property type="entry name" value="Glyco_transf_90"/>
    <property type="match status" value="2"/>
</dbReference>
<feature type="domain" description="Glycosyl transferase CAP10" evidence="3">
    <location>
        <begin position="190"/>
        <end position="424"/>
    </location>
</feature>
<evidence type="ECO:0000256" key="1">
    <source>
        <dbReference type="SAM" id="MobiDB-lite"/>
    </source>
</evidence>
<gene>
    <name evidence="4" type="ORF">MUK42_07950</name>
</gene>
<reference evidence="4" key="1">
    <citation type="submission" date="2022-05" db="EMBL/GenBank/DDBJ databases">
        <title>The Musa troglodytarum L. genome provides insights into the mechanism of non-climacteric behaviour and enrichment of carotenoids.</title>
        <authorList>
            <person name="Wang J."/>
        </authorList>
    </citation>
    <scope>NUCLEOTIDE SEQUENCE</scope>
    <source>
        <tissue evidence="4">Leaf</tissue>
    </source>
</reference>
<evidence type="ECO:0000259" key="3">
    <source>
        <dbReference type="SMART" id="SM00672"/>
    </source>
</evidence>
<feature type="region of interest" description="Disordered" evidence="1">
    <location>
        <begin position="548"/>
        <end position="629"/>
    </location>
</feature>
<keyword evidence="2" id="KW-1133">Transmembrane helix</keyword>
<evidence type="ECO:0000313" key="5">
    <source>
        <dbReference type="Proteomes" id="UP001055439"/>
    </source>
</evidence>